<dbReference type="AlphaFoldDB" id="A0A918Z0K3"/>
<protein>
    <recommendedName>
        <fullName evidence="5">Type IV pilus assembly protein PilX</fullName>
    </recommendedName>
</protein>
<evidence type="ECO:0008006" key="5">
    <source>
        <dbReference type="Google" id="ProtNLM"/>
    </source>
</evidence>
<dbReference type="Pfam" id="PF14341">
    <property type="entry name" value="PilX_N"/>
    <property type="match status" value="1"/>
</dbReference>
<dbReference type="Proteomes" id="UP000636453">
    <property type="component" value="Unassembled WGS sequence"/>
</dbReference>
<sequence length="172" mass="18260">MKSVRPVIASRQRGIALVVTLLLLLIVTLLGLAAMRGTLLQERMAANAMARAFAFQAAEAVLREAEAIAAGRPAPPAAGCNNGICVEPAQEIPAWQAGDFDWEDDGRAGTEIEGIESHYVIEPWGEDSNSCPGSVDMSSPDCGPPARVYRITVRSAAPDGAEVMLQSLYRVP</sequence>
<evidence type="ECO:0000313" key="4">
    <source>
        <dbReference type="Proteomes" id="UP000636453"/>
    </source>
</evidence>
<keyword evidence="4" id="KW-1185">Reference proteome</keyword>
<reference evidence="3" key="2">
    <citation type="submission" date="2020-09" db="EMBL/GenBank/DDBJ databases">
        <authorList>
            <person name="Sun Q."/>
            <person name="Kim S."/>
        </authorList>
    </citation>
    <scope>NUCLEOTIDE SEQUENCE</scope>
    <source>
        <strain evidence="3">KCTC 32020</strain>
    </source>
</reference>
<reference evidence="3" key="1">
    <citation type="journal article" date="2014" name="Int. J. Syst. Evol. Microbiol.">
        <title>Complete genome sequence of Corynebacterium casei LMG S-19264T (=DSM 44701T), isolated from a smear-ripened cheese.</title>
        <authorList>
            <consortium name="US DOE Joint Genome Institute (JGI-PGF)"/>
            <person name="Walter F."/>
            <person name="Albersmeier A."/>
            <person name="Kalinowski J."/>
            <person name="Ruckert C."/>
        </authorList>
    </citation>
    <scope>NUCLEOTIDE SEQUENCE</scope>
    <source>
        <strain evidence="3">KCTC 32020</strain>
    </source>
</reference>
<accession>A0A918Z0K3</accession>
<comment type="caution">
    <text evidence="3">The sequence shown here is derived from an EMBL/GenBank/DDBJ whole genome shotgun (WGS) entry which is preliminary data.</text>
</comment>
<feature type="domain" description="PilX/PilW C-terminal" evidence="1">
    <location>
        <begin position="90"/>
        <end position="170"/>
    </location>
</feature>
<evidence type="ECO:0000259" key="2">
    <source>
        <dbReference type="Pfam" id="PF14341"/>
    </source>
</evidence>
<evidence type="ECO:0000259" key="1">
    <source>
        <dbReference type="Pfam" id="PF13681"/>
    </source>
</evidence>
<dbReference type="InterPro" id="IPR025205">
    <property type="entry name" value="PilX/PilW_C"/>
</dbReference>
<feature type="domain" description="Type 4 fimbrial biogenesis protein PilX N-terminal" evidence="2">
    <location>
        <begin position="13"/>
        <end position="63"/>
    </location>
</feature>
<dbReference type="Pfam" id="PF13681">
    <property type="entry name" value="PilX"/>
    <property type="match status" value="1"/>
</dbReference>
<dbReference type="EMBL" id="BNCF01000003">
    <property type="protein sequence ID" value="GHE28580.1"/>
    <property type="molecule type" value="Genomic_DNA"/>
</dbReference>
<dbReference type="InterPro" id="IPR025746">
    <property type="entry name" value="PilX_N_dom"/>
</dbReference>
<dbReference type="OrthoDB" id="5801860at2"/>
<gene>
    <name evidence="3" type="ORF">GCM10007167_07740</name>
</gene>
<name>A0A918Z0K3_9GAMM</name>
<organism evidence="3 4">
    <name type="scientific">Vulcaniibacterium thermophilum</name>
    <dbReference type="NCBI Taxonomy" id="1169913"/>
    <lineage>
        <taxon>Bacteria</taxon>
        <taxon>Pseudomonadati</taxon>
        <taxon>Pseudomonadota</taxon>
        <taxon>Gammaproteobacteria</taxon>
        <taxon>Lysobacterales</taxon>
        <taxon>Lysobacteraceae</taxon>
        <taxon>Vulcaniibacterium</taxon>
    </lineage>
</organism>
<proteinExistence type="predicted"/>
<evidence type="ECO:0000313" key="3">
    <source>
        <dbReference type="EMBL" id="GHE28580.1"/>
    </source>
</evidence>